<keyword evidence="2" id="KW-1185">Reference proteome</keyword>
<reference evidence="1 2" key="1">
    <citation type="journal article" date="2015" name="Genome Announc.">
        <title>Expanding the biotechnology potential of lactobacilli through comparative genomics of 213 strains and associated genera.</title>
        <authorList>
            <person name="Sun Z."/>
            <person name="Harris H.M."/>
            <person name="McCann A."/>
            <person name="Guo C."/>
            <person name="Argimon S."/>
            <person name="Zhang W."/>
            <person name="Yang X."/>
            <person name="Jeffery I.B."/>
            <person name="Cooney J.C."/>
            <person name="Kagawa T.F."/>
            <person name="Liu W."/>
            <person name="Song Y."/>
            <person name="Salvetti E."/>
            <person name="Wrobel A."/>
            <person name="Rasinkangas P."/>
            <person name="Parkhill J."/>
            <person name="Rea M.C."/>
            <person name="O'Sullivan O."/>
            <person name="Ritari J."/>
            <person name="Douillard F.P."/>
            <person name="Paul Ross R."/>
            <person name="Yang R."/>
            <person name="Briner A.E."/>
            <person name="Felis G.E."/>
            <person name="de Vos W.M."/>
            <person name="Barrangou R."/>
            <person name="Klaenhammer T.R."/>
            <person name="Caufield P.W."/>
            <person name="Cui Y."/>
            <person name="Zhang H."/>
            <person name="O'Toole P.W."/>
        </authorList>
    </citation>
    <scope>NUCLEOTIDE SEQUENCE [LARGE SCALE GENOMIC DNA]</scope>
    <source>
        <strain evidence="1 2">NBRC 103219</strain>
    </source>
</reference>
<dbReference type="AlphaFoldDB" id="A0A0R2LC75"/>
<protein>
    <submittedName>
        <fullName evidence="1">Uncharacterized protein</fullName>
    </submittedName>
</protein>
<accession>A0A0R2LC75</accession>
<sequence length="83" mass="9738">MCEYCEVSKPEETNDDGDICIMPFTRNDYREEEYYESTGMMGDPIMFLNPKNKQLISLFDDCIESMIHIKFCPFCGRELEVGM</sequence>
<comment type="caution">
    <text evidence="1">The sequence shown here is derived from an EMBL/GenBank/DDBJ whole genome shotgun (WGS) entry which is preliminary data.</text>
</comment>
<dbReference type="STRING" id="449659.IV66_GL001506"/>
<dbReference type="PATRIC" id="fig|449659.4.peg.1532"/>
<dbReference type="OrthoDB" id="2190065at2"/>
<dbReference type="EMBL" id="JQCN01000031">
    <property type="protein sequence ID" value="KRN99502.1"/>
    <property type="molecule type" value="Genomic_DNA"/>
</dbReference>
<gene>
    <name evidence="1" type="ORF">IV66_GL001506</name>
</gene>
<dbReference type="Proteomes" id="UP000051886">
    <property type="component" value="Unassembled WGS sequence"/>
</dbReference>
<organism evidence="1 2">
    <name type="scientific">Ligilactobacillus pobuzihii</name>
    <dbReference type="NCBI Taxonomy" id="449659"/>
    <lineage>
        <taxon>Bacteria</taxon>
        <taxon>Bacillati</taxon>
        <taxon>Bacillota</taxon>
        <taxon>Bacilli</taxon>
        <taxon>Lactobacillales</taxon>
        <taxon>Lactobacillaceae</taxon>
        <taxon>Ligilactobacillus</taxon>
    </lineage>
</organism>
<dbReference type="RefSeq" id="WP_017868793.1">
    <property type="nucleotide sequence ID" value="NZ_BJYB01000024.1"/>
</dbReference>
<name>A0A0R2LC75_9LACO</name>
<proteinExistence type="predicted"/>
<evidence type="ECO:0000313" key="2">
    <source>
        <dbReference type="Proteomes" id="UP000051886"/>
    </source>
</evidence>
<evidence type="ECO:0000313" key="1">
    <source>
        <dbReference type="EMBL" id="KRN99502.1"/>
    </source>
</evidence>